<proteinExistence type="predicted"/>
<keyword evidence="1" id="KW-0812">Transmembrane</keyword>
<dbReference type="InterPro" id="IPR009732">
    <property type="entry name" value="DUF1304"/>
</dbReference>
<dbReference type="AlphaFoldDB" id="A0A545UC41"/>
<feature type="transmembrane region" description="Helical" evidence="1">
    <location>
        <begin position="98"/>
        <end position="116"/>
    </location>
</feature>
<evidence type="ECO:0000313" key="2">
    <source>
        <dbReference type="EMBL" id="TQV87035.1"/>
    </source>
</evidence>
<dbReference type="PANTHER" id="PTHR38446">
    <property type="entry name" value="BLL0914 PROTEIN"/>
    <property type="match status" value="1"/>
</dbReference>
<feature type="transmembrane region" description="Helical" evidence="1">
    <location>
        <begin position="75"/>
        <end position="92"/>
    </location>
</feature>
<evidence type="ECO:0000313" key="3">
    <source>
        <dbReference type="Proteomes" id="UP000315439"/>
    </source>
</evidence>
<keyword evidence="1" id="KW-1133">Transmembrane helix</keyword>
<dbReference type="PANTHER" id="PTHR38446:SF1">
    <property type="entry name" value="BLL0914 PROTEIN"/>
    <property type="match status" value="1"/>
</dbReference>
<dbReference type="Proteomes" id="UP000315439">
    <property type="component" value="Unassembled WGS sequence"/>
</dbReference>
<protein>
    <submittedName>
        <fullName evidence="2">DUF1304 domain-containing protein</fullName>
    </submittedName>
</protein>
<gene>
    <name evidence="2" type="ORF">FLL46_14615</name>
</gene>
<keyword evidence="3" id="KW-1185">Reference proteome</keyword>
<evidence type="ECO:0000256" key="1">
    <source>
        <dbReference type="SAM" id="Phobius"/>
    </source>
</evidence>
<comment type="caution">
    <text evidence="2">The sequence shown here is derived from an EMBL/GenBank/DDBJ whole genome shotgun (WGS) entry which is preliminary data.</text>
</comment>
<dbReference type="OrthoDB" id="9803832at2"/>
<name>A0A545UC41_9GAMM</name>
<dbReference type="Pfam" id="PF06993">
    <property type="entry name" value="DUF1304"/>
    <property type="match status" value="1"/>
</dbReference>
<organism evidence="2 3">
    <name type="scientific">Aliikangiella coralliicola</name>
    <dbReference type="NCBI Taxonomy" id="2592383"/>
    <lineage>
        <taxon>Bacteria</taxon>
        <taxon>Pseudomonadati</taxon>
        <taxon>Pseudomonadota</taxon>
        <taxon>Gammaproteobacteria</taxon>
        <taxon>Oceanospirillales</taxon>
        <taxon>Pleioneaceae</taxon>
        <taxon>Aliikangiella</taxon>
    </lineage>
</organism>
<feature type="transmembrane region" description="Helical" evidence="1">
    <location>
        <begin position="47"/>
        <end position="68"/>
    </location>
</feature>
<feature type="transmembrane region" description="Helical" evidence="1">
    <location>
        <begin position="7"/>
        <end position="27"/>
    </location>
</feature>
<dbReference type="EMBL" id="VIKS01000009">
    <property type="protein sequence ID" value="TQV87035.1"/>
    <property type="molecule type" value="Genomic_DNA"/>
</dbReference>
<reference evidence="2 3" key="1">
    <citation type="submission" date="2019-07" db="EMBL/GenBank/DDBJ databases">
        <title>Draft genome for Aliikangiella sp. M105.</title>
        <authorList>
            <person name="Wang G."/>
        </authorList>
    </citation>
    <scope>NUCLEOTIDE SEQUENCE [LARGE SCALE GENOMIC DNA]</scope>
    <source>
        <strain evidence="2 3">M105</strain>
    </source>
</reference>
<accession>A0A545UC41</accession>
<keyword evidence="1" id="KW-0472">Membrane</keyword>
<sequence>MKHLTNLLIGFVALSHIGILVLEMFFWDHPIGRKIFSMSPEVSASSAVLAMNQGLYNGFLAAGLIWGMWTAQRQVKVFFLTCVIVAGLFGGLTAKASIILTQATPALIALICLLWVERNSNSNSRLTKDE</sequence>